<dbReference type="NCBIfam" id="TIGR00773">
    <property type="entry name" value="NhaA"/>
    <property type="match status" value="1"/>
</dbReference>
<comment type="caution">
    <text evidence="7">The sequence shown here is derived from an EMBL/GenBank/DDBJ whole genome shotgun (WGS) entry which is preliminary data.</text>
</comment>
<proteinExistence type="inferred from homology"/>
<evidence type="ECO:0000313" key="7">
    <source>
        <dbReference type="EMBL" id="MFB9053679.1"/>
    </source>
</evidence>
<evidence type="ECO:0000313" key="8">
    <source>
        <dbReference type="Proteomes" id="UP001589605"/>
    </source>
</evidence>
<comment type="catalytic activity">
    <reaction evidence="6">
        <text>Na(+)(in) + 2 H(+)(out) = Na(+)(out) + 2 H(+)(in)</text>
        <dbReference type="Rhea" id="RHEA:29251"/>
        <dbReference type="ChEBI" id="CHEBI:15378"/>
        <dbReference type="ChEBI" id="CHEBI:29101"/>
    </reaction>
</comment>
<feature type="transmembrane region" description="Helical" evidence="6">
    <location>
        <begin position="411"/>
        <end position="428"/>
    </location>
</feature>
<feature type="transmembrane region" description="Helical" evidence="6">
    <location>
        <begin position="21"/>
        <end position="38"/>
    </location>
</feature>
<comment type="function">
    <text evidence="6">Na(+)/H(+) antiporter that extrudes sodium in exchange for external protons.</text>
</comment>
<feature type="transmembrane region" description="Helical" evidence="6">
    <location>
        <begin position="213"/>
        <end position="246"/>
    </location>
</feature>
<organism evidence="7 8">
    <name type="scientific">Formosa undariae</name>
    <dbReference type="NCBI Taxonomy" id="1325436"/>
    <lineage>
        <taxon>Bacteria</taxon>
        <taxon>Pseudomonadati</taxon>
        <taxon>Bacteroidota</taxon>
        <taxon>Flavobacteriia</taxon>
        <taxon>Flavobacteriales</taxon>
        <taxon>Flavobacteriaceae</taxon>
        <taxon>Formosa</taxon>
    </lineage>
</organism>
<feature type="transmembrane region" description="Helical" evidence="6">
    <location>
        <begin position="161"/>
        <end position="182"/>
    </location>
</feature>
<gene>
    <name evidence="6 7" type="primary">nhaA</name>
    <name evidence="7" type="ORF">ACFFVB_11390</name>
</gene>
<keyword evidence="8" id="KW-1185">Reference proteome</keyword>
<keyword evidence="6" id="KW-0050">Antiport</keyword>
<sequence length="449" mass="49706">MKQKLDHYFVRPITKFVQVESFGGILLFSAAVIALLWANSPFSDSYVNLWNYELGFEIGNFHISKNLLHWINDGLMVIFFFLIGLEIKREILIGELNSLKKASLPIFAALGGVFIPIGIYLALNTNPETHAGWGIPMATDIAFSLAIIQLLGKRVPLALKIFLTAFAIVDDLVAVLAIAIFYSNNIDWALILYSFIPLGILFFLGWKGFYHKIIYFTLAVVIWFLFLKSGIHPTIAGILIALTIPIQRKTELSIDMNQLESITTRLLKKRTSDSPILTHTQINLIDDLQAWTSRVQSPLQHLEHIFHGWVAYFIMPIFALSNAGIVFGASDHLDFDLASHIAIALIIGKCIGVVGFSYLAVKLGIAAFPDKVKFKHILGTGFLAGVGFTMSIFVSNLAFHGSLLYQDSAKVGILIGSSIAGLIGYFVLKSVKPASGEILLSDEEEEEEE</sequence>
<feature type="transmembrane region" description="Helical" evidence="6">
    <location>
        <begin position="188"/>
        <end position="206"/>
    </location>
</feature>
<keyword evidence="2 6" id="KW-1003">Cell membrane</keyword>
<evidence type="ECO:0000256" key="2">
    <source>
        <dbReference type="ARBA" id="ARBA00022475"/>
    </source>
</evidence>
<keyword evidence="6" id="KW-0739">Sodium transport</keyword>
<feature type="transmembrane region" description="Helical" evidence="6">
    <location>
        <begin position="381"/>
        <end position="399"/>
    </location>
</feature>
<evidence type="ECO:0000256" key="5">
    <source>
        <dbReference type="ARBA" id="ARBA00023136"/>
    </source>
</evidence>
<reference evidence="7 8" key="1">
    <citation type="submission" date="2024-09" db="EMBL/GenBank/DDBJ databases">
        <authorList>
            <person name="Sun Q."/>
            <person name="Mori K."/>
        </authorList>
    </citation>
    <scope>NUCLEOTIDE SEQUENCE [LARGE SCALE GENOMIC DNA]</scope>
    <source>
        <strain evidence="7 8">CECT 8286</strain>
    </source>
</reference>
<dbReference type="RefSeq" id="WP_382382919.1">
    <property type="nucleotide sequence ID" value="NZ_JBHMEZ010000012.1"/>
</dbReference>
<dbReference type="PANTHER" id="PTHR30341:SF0">
    <property type="entry name" value="NA(+)_H(+) ANTIPORTER NHAA"/>
    <property type="match status" value="1"/>
</dbReference>
<dbReference type="Pfam" id="PF06965">
    <property type="entry name" value="Na_H_antiport_1"/>
    <property type="match status" value="1"/>
</dbReference>
<keyword evidence="3 6" id="KW-0812">Transmembrane</keyword>
<keyword evidence="4 6" id="KW-1133">Transmembrane helix</keyword>
<feature type="transmembrane region" description="Helical" evidence="6">
    <location>
        <begin position="309"/>
        <end position="329"/>
    </location>
</feature>
<evidence type="ECO:0000256" key="1">
    <source>
        <dbReference type="ARBA" id="ARBA00004429"/>
    </source>
</evidence>
<keyword evidence="6" id="KW-0813">Transport</keyword>
<comment type="subcellular location">
    <subcellularLocation>
        <location evidence="1">Cell inner membrane</location>
        <topology evidence="1">Multi-pass membrane protein</topology>
    </subcellularLocation>
    <subcellularLocation>
        <location evidence="6">Cell membrane</location>
        <topology evidence="6">Multi-pass membrane protein</topology>
    </subcellularLocation>
</comment>
<keyword evidence="6" id="KW-0915">Sodium</keyword>
<keyword evidence="6" id="KW-0406">Ion transport</keyword>
<dbReference type="InterPro" id="IPR004670">
    <property type="entry name" value="NhaA"/>
</dbReference>
<feature type="transmembrane region" description="Helical" evidence="6">
    <location>
        <begin position="341"/>
        <end position="361"/>
    </location>
</feature>
<keyword evidence="5 6" id="KW-0472">Membrane</keyword>
<comment type="similarity">
    <text evidence="6">Belongs to the NhaA Na(+)/H(+) (TC 2.A.33) antiporter family.</text>
</comment>
<evidence type="ECO:0000256" key="4">
    <source>
        <dbReference type="ARBA" id="ARBA00022989"/>
    </source>
</evidence>
<accession>A0ABV5F2M7</accession>
<feature type="transmembrane region" description="Helical" evidence="6">
    <location>
        <begin position="135"/>
        <end position="152"/>
    </location>
</feature>
<evidence type="ECO:0000256" key="6">
    <source>
        <dbReference type="HAMAP-Rule" id="MF_01844"/>
    </source>
</evidence>
<evidence type="ECO:0000256" key="3">
    <source>
        <dbReference type="ARBA" id="ARBA00022692"/>
    </source>
</evidence>
<dbReference type="InterPro" id="IPR023171">
    <property type="entry name" value="Na/H_antiporter_dom_sf"/>
</dbReference>
<protein>
    <recommendedName>
        <fullName evidence="6">Na(+)/H(+) antiporter NhaA</fullName>
    </recommendedName>
    <alternativeName>
        <fullName evidence="6">Sodium/proton antiporter NhaA</fullName>
    </alternativeName>
</protein>
<feature type="transmembrane region" description="Helical" evidence="6">
    <location>
        <begin position="106"/>
        <end position="123"/>
    </location>
</feature>
<dbReference type="Gene3D" id="1.20.1530.10">
    <property type="entry name" value="Na+/H+ antiporter like domain"/>
    <property type="match status" value="1"/>
</dbReference>
<dbReference type="PANTHER" id="PTHR30341">
    <property type="entry name" value="SODIUM ION/PROTON ANTIPORTER NHAA-RELATED"/>
    <property type="match status" value="1"/>
</dbReference>
<dbReference type="HAMAP" id="MF_01844">
    <property type="entry name" value="NhaA"/>
    <property type="match status" value="1"/>
</dbReference>
<dbReference type="Proteomes" id="UP001589605">
    <property type="component" value="Unassembled WGS sequence"/>
</dbReference>
<dbReference type="EMBL" id="JBHMEZ010000012">
    <property type="protein sequence ID" value="MFB9053679.1"/>
    <property type="molecule type" value="Genomic_DNA"/>
</dbReference>
<name>A0ABV5F2M7_9FLAO</name>